<evidence type="ECO:0000313" key="1">
    <source>
        <dbReference type="EMBL" id="MBB6512464.1"/>
    </source>
</evidence>
<accession>A0A841RND8</accession>
<dbReference type="InterPro" id="IPR036410">
    <property type="entry name" value="HSP_DnaJ_Cys-rich_dom_sf"/>
</dbReference>
<dbReference type="Proteomes" id="UP000572212">
    <property type="component" value="Unassembled WGS sequence"/>
</dbReference>
<evidence type="ECO:0000313" key="2">
    <source>
        <dbReference type="Proteomes" id="UP000572212"/>
    </source>
</evidence>
<reference evidence="1 2" key="1">
    <citation type="submission" date="2020-08" db="EMBL/GenBank/DDBJ databases">
        <title>Genomic Encyclopedia of Type Strains, Phase IV (KMG-IV): sequencing the most valuable type-strain genomes for metagenomic binning, comparative biology and taxonomic classification.</title>
        <authorList>
            <person name="Goeker M."/>
        </authorList>
    </citation>
    <scope>NUCLEOTIDE SEQUENCE [LARGE SCALE GENOMIC DNA]</scope>
    <source>
        <strain evidence="1 2">DSM 11805</strain>
    </source>
</reference>
<dbReference type="RefSeq" id="WP_184245733.1">
    <property type="nucleotide sequence ID" value="NZ_BAAACU010000058.1"/>
</dbReference>
<dbReference type="SUPFAM" id="SSF57938">
    <property type="entry name" value="DnaJ/Hsp40 cysteine-rich domain"/>
    <property type="match status" value="1"/>
</dbReference>
<gene>
    <name evidence="1" type="ORF">GGQ92_001247</name>
</gene>
<keyword evidence="2" id="KW-1185">Reference proteome</keyword>
<dbReference type="EMBL" id="JACHON010000003">
    <property type="protein sequence ID" value="MBB6512464.1"/>
    <property type="molecule type" value="Genomic_DNA"/>
</dbReference>
<organism evidence="1 2">
    <name type="scientific">Gracilibacillus halotolerans</name>
    <dbReference type="NCBI Taxonomy" id="74386"/>
    <lineage>
        <taxon>Bacteria</taxon>
        <taxon>Bacillati</taxon>
        <taxon>Bacillota</taxon>
        <taxon>Bacilli</taxon>
        <taxon>Bacillales</taxon>
        <taxon>Bacillaceae</taxon>
        <taxon>Gracilibacillus</taxon>
    </lineage>
</organism>
<sequence length="59" mass="6208">MRCKACEGIGFVQCPDCSGEGMDYGIRKCASCAGEGQEACTSCEGRGKISLIEKVKSII</sequence>
<comment type="caution">
    <text evidence="1">The sequence shown here is derived from an EMBL/GenBank/DDBJ whole genome shotgun (WGS) entry which is preliminary data.</text>
</comment>
<dbReference type="AlphaFoldDB" id="A0A841RND8"/>
<name>A0A841RND8_9BACI</name>
<proteinExistence type="predicted"/>
<protein>
    <submittedName>
        <fullName evidence="1">DnaJ-class molecular chaperone</fullName>
    </submittedName>
</protein>